<evidence type="ECO:0000313" key="4">
    <source>
        <dbReference type="EMBL" id="SEL95779.1"/>
    </source>
</evidence>
<feature type="compositionally biased region" description="Acidic residues" evidence="2">
    <location>
        <begin position="350"/>
        <end position="359"/>
    </location>
</feature>
<dbReference type="InterPro" id="IPR008964">
    <property type="entry name" value="Invasin/intimin_cell_adhesion"/>
</dbReference>
<dbReference type="STRING" id="407022.SAMN05661044_03869"/>
<reference evidence="5" key="1">
    <citation type="submission" date="2016-10" db="EMBL/GenBank/DDBJ databases">
        <authorList>
            <person name="Varghese N."/>
            <person name="Submissions S."/>
        </authorList>
    </citation>
    <scope>NUCLEOTIDE SEQUENCE [LARGE SCALE GENOMIC DNA]</scope>
    <source>
        <strain evidence="5">DSM 18733</strain>
    </source>
</reference>
<feature type="region of interest" description="Disordered" evidence="2">
    <location>
        <begin position="602"/>
        <end position="624"/>
    </location>
</feature>
<protein>
    <submittedName>
        <fullName evidence="4">Conserved repeat domain-containing protein/gliding motility-associated C-terminal domain-containing protein</fullName>
    </submittedName>
</protein>
<dbReference type="InterPro" id="IPR051715">
    <property type="entry name" value="Intimin-Invasin_domain"/>
</dbReference>
<dbReference type="Pfam" id="PF02369">
    <property type="entry name" value="Big_1"/>
    <property type="match status" value="2"/>
</dbReference>
<feature type="domain" description="Big-1" evidence="3">
    <location>
        <begin position="36"/>
        <end position="130"/>
    </location>
</feature>
<dbReference type="OrthoDB" id="9765926at2"/>
<gene>
    <name evidence="4" type="ORF">SAMN05661044_03869</name>
</gene>
<dbReference type="Pfam" id="PF01345">
    <property type="entry name" value="DUF11"/>
    <property type="match status" value="3"/>
</dbReference>
<feature type="domain" description="Big-1" evidence="3">
    <location>
        <begin position="138"/>
        <end position="232"/>
    </location>
</feature>
<evidence type="ECO:0000256" key="2">
    <source>
        <dbReference type="SAM" id="MobiDB-lite"/>
    </source>
</evidence>
<name>A0A1H7UG40_OLID1</name>
<feature type="region of interest" description="Disordered" evidence="2">
    <location>
        <begin position="470"/>
        <end position="493"/>
    </location>
</feature>
<dbReference type="RefSeq" id="WP_139202296.1">
    <property type="nucleotide sequence ID" value="NZ_FOAF01000005.1"/>
</dbReference>
<dbReference type="Gene3D" id="2.60.40.3440">
    <property type="match status" value="1"/>
</dbReference>
<dbReference type="NCBIfam" id="TIGR04131">
    <property type="entry name" value="Bac_Flav_CTERM"/>
    <property type="match status" value="1"/>
</dbReference>
<dbReference type="Pfam" id="PF13585">
    <property type="entry name" value="CHU_C"/>
    <property type="match status" value="1"/>
</dbReference>
<sequence>TKAGTASVTATVDGTAITVGSPAVVTFVAGPVDYDKSNLVVTKDGAKADGVDYNELTATIVDANDNPIANQEVVFDIENVDASDSTVTVTTDSLGKAIVTLTSKKVGEAIVNATVSGTAISGSPATVTFVTSPNDADKSKLKVTKDGAIADGIDYNELTATIVDTNNNPIANQDVVFTIVNVDSTSTTVNATTDANGKAVVKVTSTLAGQVTVNATVDGTAISGSPATVTFVRPYNLSITKVADQDRVKAGESTSFTLTITNDGPTAIPSGKVINLTERPGEGVTITGYEVTSGNGTANGSSNTATVTTSAEIPVNGTIIVKVTADVAITAPATITNGISVWGPDKPTTEDPDDEDDTPEIPVDRDAVLSITKVADQARVVAGTSTSFTLTITNNGPAEIVSGKVISLTERPGAGVTITGYEVTSGNGTASGTANAATVTTSAVIPANGTIVVKVTATVASDAPATITNGISVWGPDKPTTEDPDDEDDTPEIPVDHVANLSITKVADQERVQAGQATSFTVTITNNGPSDILNGKVINVAELPSEGLTITNYEVTSGNGAAVGSGNAATITANTRVPKGGTIVMKITGMVSAEAPATISNGIRVWGPDKPTTENPDDEDTTPEIPVEYQLPEALDDEAETMSGKPVTIEVLTNDKATAWPIDIASVAIVNAPQNGTVAVNPDGTVTYTSNKGYVGTDRFTYTAKDEKGNVSNVAGVTVSVIPNPLFVPNVFTPNGDGRNDLFEIVGIEAYDRVELYVFNRWGSEIFNNPNYNNNWDGQNLNEGTYYYLIKLIKDDKVETQKGWVLLKRQ</sequence>
<dbReference type="InterPro" id="IPR026341">
    <property type="entry name" value="T9SS_type_B"/>
</dbReference>
<feature type="non-terminal residue" evidence="4">
    <location>
        <position position="1"/>
    </location>
</feature>
<proteinExistence type="inferred from homology"/>
<dbReference type="AlphaFoldDB" id="A0A1H7UG40"/>
<comment type="similarity">
    <text evidence="1">Belongs to the intimin/invasin family.</text>
</comment>
<dbReference type="SMART" id="SM00634">
    <property type="entry name" value="BID_1"/>
    <property type="match status" value="2"/>
</dbReference>
<dbReference type="PANTHER" id="PTHR39576:SF1">
    <property type="entry name" value="INVASIN"/>
    <property type="match status" value="1"/>
</dbReference>
<feature type="compositionally biased region" description="Acidic residues" evidence="2">
    <location>
        <begin position="482"/>
        <end position="491"/>
    </location>
</feature>
<dbReference type="InterPro" id="IPR013783">
    <property type="entry name" value="Ig-like_fold"/>
</dbReference>
<dbReference type="PROSITE" id="PS50194">
    <property type="entry name" value="FILAMIN_REPEAT"/>
    <property type="match status" value="2"/>
</dbReference>
<dbReference type="PROSITE" id="PS51127">
    <property type="entry name" value="BIG1"/>
    <property type="match status" value="3"/>
</dbReference>
<dbReference type="GO" id="GO:0009279">
    <property type="term" value="C:cell outer membrane"/>
    <property type="evidence" value="ECO:0007669"/>
    <property type="project" value="TreeGrafter"/>
</dbReference>
<evidence type="ECO:0000313" key="5">
    <source>
        <dbReference type="Proteomes" id="UP000199421"/>
    </source>
</evidence>
<dbReference type="Proteomes" id="UP000199421">
    <property type="component" value="Unassembled WGS sequence"/>
</dbReference>
<dbReference type="SUPFAM" id="SSF49373">
    <property type="entry name" value="Invasin/intimin cell-adhesion fragments"/>
    <property type="match status" value="2"/>
</dbReference>
<dbReference type="EMBL" id="FOAF01000005">
    <property type="protein sequence ID" value="SEL95779.1"/>
    <property type="molecule type" value="Genomic_DNA"/>
</dbReference>
<feature type="domain" description="Big-1" evidence="3">
    <location>
        <begin position="1"/>
        <end position="28"/>
    </location>
</feature>
<dbReference type="InterPro" id="IPR001434">
    <property type="entry name" value="OmcB-like_DUF11"/>
</dbReference>
<dbReference type="PANTHER" id="PTHR39576">
    <property type="entry name" value="ATTACHING AND EFFACING PROTEIN HOMOLOG-RELATED-RELATED"/>
    <property type="match status" value="1"/>
</dbReference>
<dbReference type="Gene3D" id="2.60.40.10">
    <property type="entry name" value="Immunoglobulins"/>
    <property type="match status" value="2"/>
</dbReference>
<evidence type="ECO:0000256" key="1">
    <source>
        <dbReference type="ARBA" id="ARBA00010116"/>
    </source>
</evidence>
<keyword evidence="5" id="KW-1185">Reference proteome</keyword>
<organism evidence="4 5">
    <name type="scientific">Olivibacter domesticus</name>
    <name type="common">Pseudosphingobacterium domesticum</name>
    <dbReference type="NCBI Taxonomy" id="407022"/>
    <lineage>
        <taxon>Bacteria</taxon>
        <taxon>Pseudomonadati</taxon>
        <taxon>Bacteroidota</taxon>
        <taxon>Sphingobacteriia</taxon>
        <taxon>Sphingobacteriales</taxon>
        <taxon>Sphingobacteriaceae</taxon>
        <taxon>Olivibacter</taxon>
    </lineage>
</organism>
<dbReference type="InterPro" id="IPR017868">
    <property type="entry name" value="Filamin/ABP280_repeat-like"/>
</dbReference>
<dbReference type="Pfam" id="PF17963">
    <property type="entry name" value="Big_9"/>
    <property type="match status" value="1"/>
</dbReference>
<dbReference type="InterPro" id="IPR003344">
    <property type="entry name" value="Big_1_dom"/>
</dbReference>
<feature type="region of interest" description="Disordered" evidence="2">
    <location>
        <begin position="340"/>
        <end position="361"/>
    </location>
</feature>
<evidence type="ECO:0000259" key="3">
    <source>
        <dbReference type="PROSITE" id="PS51127"/>
    </source>
</evidence>
<accession>A0A1H7UG40</accession>
<dbReference type="FunFam" id="2.60.40.10:FF:000182">
    <property type="entry name" value="Gamma intimin"/>
    <property type="match status" value="2"/>
</dbReference>